<gene>
    <name evidence="1" type="ORF">SCALOS_LOCUS11013</name>
</gene>
<dbReference type="EMBL" id="CAJVPM010044719">
    <property type="protein sequence ID" value="CAG8714704.1"/>
    <property type="molecule type" value="Genomic_DNA"/>
</dbReference>
<protein>
    <submittedName>
        <fullName evidence="1">6898_t:CDS:1</fullName>
    </submittedName>
</protein>
<keyword evidence="2" id="KW-1185">Reference proteome</keyword>
<feature type="non-terminal residue" evidence="1">
    <location>
        <position position="72"/>
    </location>
</feature>
<dbReference type="Proteomes" id="UP000789860">
    <property type="component" value="Unassembled WGS sequence"/>
</dbReference>
<evidence type="ECO:0000313" key="2">
    <source>
        <dbReference type="Proteomes" id="UP000789860"/>
    </source>
</evidence>
<reference evidence="1" key="1">
    <citation type="submission" date="2021-06" db="EMBL/GenBank/DDBJ databases">
        <authorList>
            <person name="Kallberg Y."/>
            <person name="Tangrot J."/>
            <person name="Rosling A."/>
        </authorList>
    </citation>
    <scope>NUCLEOTIDE SEQUENCE</scope>
    <source>
        <strain evidence="1">AU212A</strain>
    </source>
</reference>
<sequence>MNFKSKCKTNNQKFKPCSDKILIPQRREIKMNKRDNLKDILYLMGLTQILLSQQIKPSKQKDNETDKESDNE</sequence>
<comment type="caution">
    <text evidence="1">The sequence shown here is derived from an EMBL/GenBank/DDBJ whole genome shotgun (WGS) entry which is preliminary data.</text>
</comment>
<name>A0ACA9PKH6_9GLOM</name>
<organism evidence="1 2">
    <name type="scientific">Scutellospora calospora</name>
    <dbReference type="NCBI Taxonomy" id="85575"/>
    <lineage>
        <taxon>Eukaryota</taxon>
        <taxon>Fungi</taxon>
        <taxon>Fungi incertae sedis</taxon>
        <taxon>Mucoromycota</taxon>
        <taxon>Glomeromycotina</taxon>
        <taxon>Glomeromycetes</taxon>
        <taxon>Diversisporales</taxon>
        <taxon>Gigasporaceae</taxon>
        <taxon>Scutellospora</taxon>
    </lineage>
</organism>
<accession>A0ACA9PKH6</accession>
<evidence type="ECO:0000313" key="1">
    <source>
        <dbReference type="EMBL" id="CAG8714704.1"/>
    </source>
</evidence>
<proteinExistence type="predicted"/>